<dbReference type="EMBL" id="JAGEUA010000003">
    <property type="protein sequence ID" value="KAL0993559.1"/>
    <property type="molecule type" value="Genomic_DNA"/>
</dbReference>
<dbReference type="AlphaFoldDB" id="A0ABD0X6C1"/>
<sequence length="275" mass="31129">MVQAVICDQATTNVKALHLLGATLDPQKSIRNTFFKCGLKGLPRMQTPEADSLVQKTRRRKTSCRPHKLGGRLAVKFQQMKQTNKKNRISSPCHISLALPPPTTAIEPMDVELVSDIVEDKTVGDCIQEEGLFYVAGWVVWILQQEERVGAFPDCEVLLLRPTHQDHSYAASNEHPYLAGKKYTPAANLMRPSEEFFVCIQLLEEELTRNIDTFWPHTNVTNSLEMTLWRLGAFNSLLSTHPEHASLLESISIKKSFMCRLGAEIRVRNRALSYK</sequence>
<gene>
    <name evidence="1" type="ORF">UPYG_G00109730</name>
</gene>
<keyword evidence="2" id="KW-1185">Reference proteome</keyword>
<evidence type="ECO:0000313" key="2">
    <source>
        <dbReference type="Proteomes" id="UP001557470"/>
    </source>
</evidence>
<dbReference type="Proteomes" id="UP001557470">
    <property type="component" value="Unassembled WGS sequence"/>
</dbReference>
<proteinExistence type="predicted"/>
<organism evidence="1 2">
    <name type="scientific">Umbra pygmaea</name>
    <name type="common">Eastern mudminnow</name>
    <dbReference type="NCBI Taxonomy" id="75934"/>
    <lineage>
        <taxon>Eukaryota</taxon>
        <taxon>Metazoa</taxon>
        <taxon>Chordata</taxon>
        <taxon>Craniata</taxon>
        <taxon>Vertebrata</taxon>
        <taxon>Euteleostomi</taxon>
        <taxon>Actinopterygii</taxon>
        <taxon>Neopterygii</taxon>
        <taxon>Teleostei</taxon>
        <taxon>Protacanthopterygii</taxon>
        <taxon>Esociformes</taxon>
        <taxon>Umbridae</taxon>
        <taxon>Umbra</taxon>
    </lineage>
</organism>
<name>A0ABD0X6C1_UMBPY</name>
<accession>A0ABD0X6C1</accession>
<reference evidence="1 2" key="1">
    <citation type="submission" date="2024-06" db="EMBL/GenBank/DDBJ databases">
        <authorList>
            <person name="Pan Q."/>
            <person name="Wen M."/>
            <person name="Jouanno E."/>
            <person name="Zahm M."/>
            <person name="Klopp C."/>
            <person name="Cabau C."/>
            <person name="Louis A."/>
            <person name="Berthelot C."/>
            <person name="Parey E."/>
            <person name="Roest Crollius H."/>
            <person name="Montfort J."/>
            <person name="Robinson-Rechavi M."/>
            <person name="Bouchez O."/>
            <person name="Lampietro C."/>
            <person name="Lopez Roques C."/>
            <person name="Donnadieu C."/>
            <person name="Postlethwait J."/>
            <person name="Bobe J."/>
            <person name="Verreycken H."/>
            <person name="Guiguen Y."/>
        </authorList>
    </citation>
    <scope>NUCLEOTIDE SEQUENCE [LARGE SCALE GENOMIC DNA]</scope>
    <source>
        <strain evidence="1">Up_M1</strain>
        <tissue evidence="1">Testis</tissue>
    </source>
</reference>
<evidence type="ECO:0000313" key="1">
    <source>
        <dbReference type="EMBL" id="KAL0993559.1"/>
    </source>
</evidence>
<protein>
    <submittedName>
        <fullName evidence="1">Uncharacterized protein</fullName>
    </submittedName>
</protein>
<comment type="caution">
    <text evidence="1">The sequence shown here is derived from an EMBL/GenBank/DDBJ whole genome shotgun (WGS) entry which is preliminary data.</text>
</comment>